<dbReference type="InterPro" id="IPR036188">
    <property type="entry name" value="FAD/NAD-bd_sf"/>
</dbReference>
<evidence type="ECO:0000313" key="2">
    <source>
        <dbReference type="EMBL" id="MEP0865949.1"/>
    </source>
</evidence>
<dbReference type="Pfam" id="PF00498">
    <property type="entry name" value="FHA"/>
    <property type="match status" value="1"/>
</dbReference>
<evidence type="ECO:0000259" key="1">
    <source>
        <dbReference type="PROSITE" id="PS50006"/>
    </source>
</evidence>
<dbReference type="Gene3D" id="2.60.200.20">
    <property type="match status" value="1"/>
</dbReference>
<dbReference type="SUPFAM" id="SSF51905">
    <property type="entry name" value="FAD/NAD(P)-binding domain"/>
    <property type="match status" value="1"/>
</dbReference>
<dbReference type="SMART" id="SM00240">
    <property type="entry name" value="FHA"/>
    <property type="match status" value="1"/>
</dbReference>
<dbReference type="EMBL" id="JAMPKK010000034">
    <property type="protein sequence ID" value="MEP0865949.1"/>
    <property type="molecule type" value="Genomic_DNA"/>
</dbReference>
<dbReference type="InterPro" id="IPR008984">
    <property type="entry name" value="SMAD_FHA_dom_sf"/>
</dbReference>
<gene>
    <name evidence="2" type="ORF">NDI37_15890</name>
</gene>
<feature type="domain" description="FHA" evidence="1">
    <location>
        <begin position="29"/>
        <end position="89"/>
    </location>
</feature>
<name>A0ABV0JR54_9CYAN</name>
<dbReference type="Gene3D" id="3.50.50.60">
    <property type="entry name" value="FAD/NAD(P)-binding domain"/>
    <property type="match status" value="1"/>
</dbReference>
<dbReference type="InterPro" id="IPR000253">
    <property type="entry name" value="FHA_dom"/>
</dbReference>
<dbReference type="Proteomes" id="UP001442494">
    <property type="component" value="Unassembled WGS sequence"/>
</dbReference>
<dbReference type="PROSITE" id="PS50006">
    <property type="entry name" value="FHA_DOMAIN"/>
    <property type="match status" value="1"/>
</dbReference>
<dbReference type="RefSeq" id="WP_190418240.1">
    <property type="nucleotide sequence ID" value="NZ_JAMPKK010000034.1"/>
</dbReference>
<keyword evidence="3" id="KW-1185">Reference proteome</keyword>
<reference evidence="2 3" key="1">
    <citation type="submission" date="2022-04" db="EMBL/GenBank/DDBJ databases">
        <title>Positive selection, recombination, and allopatry shape intraspecific diversity of widespread and dominant cyanobacteria.</title>
        <authorList>
            <person name="Wei J."/>
            <person name="Shu W."/>
            <person name="Hu C."/>
        </authorList>
    </citation>
    <scope>NUCLEOTIDE SEQUENCE [LARGE SCALE GENOMIC DNA]</scope>
    <source>
        <strain evidence="2 3">GB2-A5</strain>
    </source>
</reference>
<protein>
    <submittedName>
        <fullName evidence="2">FHA domain-containing protein</fullName>
    </submittedName>
</protein>
<accession>A0ABV0JR54</accession>
<proteinExistence type="predicted"/>
<evidence type="ECO:0000313" key="3">
    <source>
        <dbReference type="Proteomes" id="UP001442494"/>
    </source>
</evidence>
<dbReference type="CDD" id="cd00060">
    <property type="entry name" value="FHA"/>
    <property type="match status" value="1"/>
</dbReference>
<comment type="caution">
    <text evidence="2">The sequence shown here is derived from an EMBL/GenBank/DDBJ whole genome shotgun (WGS) entry which is preliminary data.</text>
</comment>
<dbReference type="SUPFAM" id="SSF49879">
    <property type="entry name" value="SMAD/FHA domain"/>
    <property type="match status" value="1"/>
</dbReference>
<organism evidence="2 3">
    <name type="scientific">Funiculus sociatus GB2-A5</name>
    <dbReference type="NCBI Taxonomy" id="2933946"/>
    <lineage>
        <taxon>Bacteria</taxon>
        <taxon>Bacillati</taxon>
        <taxon>Cyanobacteriota</taxon>
        <taxon>Cyanophyceae</taxon>
        <taxon>Coleofasciculales</taxon>
        <taxon>Coleofasciculaceae</taxon>
        <taxon>Funiculus</taxon>
    </lineage>
</organism>
<sequence length="663" mass="73694">MNPASLRLRLSWDDPATGERREPILSVPIALGREFNQMPGEINGHRVSRMVLNSLEVSRFHVLIEQDAGGVVVIDQNSSNGTFVNGQRQTRSILANGDTLQMGPYQIIVTFAASTPAPSPSGNSQILFNPDTDLPDPNISQPAPQPVVAVASSFPPPVFGAEQVAVQDLHATGLSVDEVDYAAVGAGLGSFVWVDLLRISGVKSDRIAALGMEAQPYARYKRLCMNSQIPLHERLRSNSDSCPDNIWGWPSYALREAWRDLFKGSIVTALGYLWQVFAEPTFAQTYTPRAGNVFDSIDREAKRIGWEQIFRYGSVRSIRKTEDGRYAIAYSRTSANRRDHAFLIARNVQLATGYPAIQFLPDLQEYREKTGDFKSVVNAYEEHNHVYEHLEQYGGTVMIRGRGIVASRIVQRIYEARKKNQNIALLHLMRSPKPQGNKFGTSQRTVENHYEFQPFNWPKACWGGELRVMLEKADPQARSRLLADWGGTTTADRGDWKRIVEEGIRQGWYQIAFGAVEKVERDPQSSATGHTITYIQEKGLKGQIRLEADFIIDATGLDAKVKASPLLNDLVSHYNLPLHENGRIAVANDFEIVDMRASRGRMYAAGAMTLGGPYAAVDSFLGLQYAALCTVDSLAAARSPGMHRLNLFSSLGQWLKWAANQSP</sequence>